<gene>
    <name evidence="3" type="ORF">H9717_10100</name>
</gene>
<reference evidence="3" key="1">
    <citation type="journal article" date="2021" name="PeerJ">
        <title>Extensive microbial diversity within the chicken gut microbiome revealed by metagenomics and culture.</title>
        <authorList>
            <person name="Gilroy R."/>
            <person name="Ravi A."/>
            <person name="Getino M."/>
            <person name="Pursley I."/>
            <person name="Horton D.L."/>
            <person name="Alikhan N.F."/>
            <person name="Baker D."/>
            <person name="Gharbi K."/>
            <person name="Hall N."/>
            <person name="Watson M."/>
            <person name="Adriaenssens E.M."/>
            <person name="Foster-Nyarko E."/>
            <person name="Jarju S."/>
            <person name="Secka A."/>
            <person name="Antonio M."/>
            <person name="Oren A."/>
            <person name="Chaudhuri R.R."/>
            <person name="La Ragione R."/>
            <person name="Hildebrand F."/>
            <person name="Pallen M.J."/>
        </authorList>
    </citation>
    <scope>NUCLEOTIDE SEQUENCE</scope>
    <source>
        <strain evidence="3">CHK179-7159</strain>
    </source>
</reference>
<keyword evidence="1" id="KW-0812">Transmembrane</keyword>
<evidence type="ECO:0000256" key="1">
    <source>
        <dbReference type="SAM" id="Phobius"/>
    </source>
</evidence>
<feature type="transmembrane region" description="Helical" evidence="1">
    <location>
        <begin position="145"/>
        <end position="165"/>
    </location>
</feature>
<dbReference type="InterPro" id="IPR021997">
    <property type="entry name" value="SporV_AA"/>
</dbReference>
<dbReference type="Proteomes" id="UP000886858">
    <property type="component" value="Unassembled WGS sequence"/>
</dbReference>
<keyword evidence="1" id="KW-0472">Membrane</keyword>
<comment type="caution">
    <text evidence="3">The sequence shown here is derived from an EMBL/GenBank/DDBJ whole genome shotgun (WGS) entry which is preliminary data.</text>
</comment>
<name>A0A9D2I646_9FIRM</name>
<organism evidence="3 4">
    <name type="scientific">Candidatus Eisenbergiella merdipullorum</name>
    <dbReference type="NCBI Taxonomy" id="2838553"/>
    <lineage>
        <taxon>Bacteria</taxon>
        <taxon>Bacillati</taxon>
        <taxon>Bacillota</taxon>
        <taxon>Clostridia</taxon>
        <taxon>Lachnospirales</taxon>
        <taxon>Lachnospiraceae</taxon>
        <taxon>Eisenbergiella</taxon>
    </lineage>
</organism>
<dbReference type="Pfam" id="PF12164">
    <property type="entry name" value="SporV_AA"/>
    <property type="match status" value="1"/>
</dbReference>
<evidence type="ECO:0000313" key="3">
    <source>
        <dbReference type="EMBL" id="HJA93446.1"/>
    </source>
</evidence>
<feature type="domain" description="Stage V sporulation protein AA" evidence="2">
    <location>
        <begin position="5"/>
        <end position="89"/>
    </location>
</feature>
<evidence type="ECO:0000313" key="4">
    <source>
        <dbReference type="Proteomes" id="UP000886858"/>
    </source>
</evidence>
<dbReference type="InterPro" id="IPR038548">
    <property type="entry name" value="SporV_AA_N_sf"/>
</dbReference>
<sequence length="210" mass="23733">MAAQETLYLKLERNVETDRTDIRLSDLGKLVCANKNILARAKSLKVCTFREKGQERCIISVMKILETLQELWPSLQVENLGETEVIVERVRTEKSPFLLRLKIVFVSLICFFGPAFTIMAFHNDIGISSVFRKIYEMITGSPSDGVTILELSYSIGLAVGIILFFNHIGGRRITKDPTPIEVEMRIYEDQVNSALVETADREGKMIDASE</sequence>
<feature type="transmembrane region" description="Helical" evidence="1">
    <location>
        <begin position="99"/>
        <end position="121"/>
    </location>
</feature>
<keyword evidence="1" id="KW-1133">Transmembrane helix</keyword>
<protein>
    <submittedName>
        <fullName evidence="3">Stage V sporulation protein AA</fullName>
    </submittedName>
</protein>
<evidence type="ECO:0000259" key="2">
    <source>
        <dbReference type="Pfam" id="PF12164"/>
    </source>
</evidence>
<accession>A0A9D2I646</accession>
<dbReference type="AlphaFoldDB" id="A0A9D2I646"/>
<dbReference type="EMBL" id="DWYY01000111">
    <property type="protein sequence ID" value="HJA93446.1"/>
    <property type="molecule type" value="Genomic_DNA"/>
</dbReference>
<proteinExistence type="predicted"/>
<reference evidence="3" key="2">
    <citation type="submission" date="2021-04" db="EMBL/GenBank/DDBJ databases">
        <authorList>
            <person name="Gilroy R."/>
        </authorList>
    </citation>
    <scope>NUCLEOTIDE SEQUENCE</scope>
    <source>
        <strain evidence="3">CHK179-7159</strain>
    </source>
</reference>
<dbReference type="Gene3D" id="2.60.480.10">
    <property type="entry name" value="eubacterium ventriosum atcc domain"/>
    <property type="match status" value="1"/>
</dbReference>